<dbReference type="Gene3D" id="3.80.10.10">
    <property type="entry name" value="Ribonuclease Inhibitor"/>
    <property type="match status" value="1"/>
</dbReference>
<evidence type="ECO:0000313" key="2">
    <source>
        <dbReference type="Proteomes" id="UP001218218"/>
    </source>
</evidence>
<dbReference type="Proteomes" id="UP001218218">
    <property type="component" value="Unassembled WGS sequence"/>
</dbReference>
<accession>A0AAD7AWA7</accession>
<dbReference type="SUPFAM" id="SSF52047">
    <property type="entry name" value="RNI-like"/>
    <property type="match status" value="1"/>
</dbReference>
<reference evidence="1" key="1">
    <citation type="submission" date="2023-03" db="EMBL/GenBank/DDBJ databases">
        <title>Massive genome expansion in bonnet fungi (Mycena s.s.) driven by repeated elements and novel gene families across ecological guilds.</title>
        <authorList>
            <consortium name="Lawrence Berkeley National Laboratory"/>
            <person name="Harder C.B."/>
            <person name="Miyauchi S."/>
            <person name="Viragh M."/>
            <person name="Kuo A."/>
            <person name="Thoen E."/>
            <person name="Andreopoulos B."/>
            <person name="Lu D."/>
            <person name="Skrede I."/>
            <person name="Drula E."/>
            <person name="Henrissat B."/>
            <person name="Morin E."/>
            <person name="Kohler A."/>
            <person name="Barry K."/>
            <person name="LaButti K."/>
            <person name="Morin E."/>
            <person name="Salamov A."/>
            <person name="Lipzen A."/>
            <person name="Mereny Z."/>
            <person name="Hegedus B."/>
            <person name="Baldrian P."/>
            <person name="Stursova M."/>
            <person name="Weitz H."/>
            <person name="Taylor A."/>
            <person name="Grigoriev I.V."/>
            <person name="Nagy L.G."/>
            <person name="Martin F."/>
            <person name="Kauserud H."/>
        </authorList>
    </citation>
    <scope>NUCLEOTIDE SEQUENCE</scope>
    <source>
        <strain evidence="1">CBHHK002</strain>
    </source>
</reference>
<dbReference type="EMBL" id="JARIHO010000001">
    <property type="protein sequence ID" value="KAJ7369005.1"/>
    <property type="molecule type" value="Genomic_DNA"/>
</dbReference>
<organism evidence="1 2">
    <name type="scientific">Mycena albidolilacea</name>
    <dbReference type="NCBI Taxonomy" id="1033008"/>
    <lineage>
        <taxon>Eukaryota</taxon>
        <taxon>Fungi</taxon>
        <taxon>Dikarya</taxon>
        <taxon>Basidiomycota</taxon>
        <taxon>Agaricomycotina</taxon>
        <taxon>Agaricomycetes</taxon>
        <taxon>Agaricomycetidae</taxon>
        <taxon>Agaricales</taxon>
        <taxon>Marasmiineae</taxon>
        <taxon>Mycenaceae</taxon>
        <taxon>Mycena</taxon>
    </lineage>
</organism>
<sequence>MARFRLTYGALPTNLLLLDVPPEVSALLKNNDVPPESQIPLIHDIISDGQTELDELEAILAQLIPRRNEVAERVRQHRAVLSAVRRVPPELIGDISALTLSDNDDAAGATANKPPWYLGHICRSWRHAALSYPRLWSYIAVPSFLAFKDSPLLSGIQAQLFRSASGPLDIRWPFVQDDINSDLLDLVLPHSNRWRSLTFDPGAYSSATNCLGPVNGRLDQLEQLKAVHCSAMTIPDIFSITPNLRRIILTDEFFSDSPRIAIQWGQITHYKGSYTRERQRDILRTAPNLLECVLGFSGTDVDHLSHISMITVPHLRRLCLTKPNFLSNLTTPLLEDLCVFNVDSAARVLPPFLHRSSCTLKRLSLLYCTIDSAVISALRELPNLTYLRLEYAAGNEVDWISPMFISGAPSDVCPNLTTFVFGYASAAPIHWNSFFDMARSRFQRLGRLYFYHNLIFPPEDLLNELKMMEDEGFDVVTLSPFSPQLMKDICRF</sequence>
<protein>
    <recommendedName>
        <fullName evidence="3">F-box domain-containing protein</fullName>
    </recommendedName>
</protein>
<keyword evidence="2" id="KW-1185">Reference proteome</keyword>
<comment type="caution">
    <text evidence="1">The sequence shown here is derived from an EMBL/GenBank/DDBJ whole genome shotgun (WGS) entry which is preliminary data.</text>
</comment>
<evidence type="ECO:0008006" key="3">
    <source>
        <dbReference type="Google" id="ProtNLM"/>
    </source>
</evidence>
<proteinExistence type="predicted"/>
<name>A0AAD7AWA7_9AGAR</name>
<dbReference type="AlphaFoldDB" id="A0AAD7AWA7"/>
<dbReference type="InterPro" id="IPR032675">
    <property type="entry name" value="LRR_dom_sf"/>
</dbReference>
<gene>
    <name evidence="1" type="ORF">DFH08DRAFT_832934</name>
</gene>
<feature type="non-terminal residue" evidence="1">
    <location>
        <position position="1"/>
    </location>
</feature>
<evidence type="ECO:0000313" key="1">
    <source>
        <dbReference type="EMBL" id="KAJ7369005.1"/>
    </source>
</evidence>